<dbReference type="OrthoDB" id="2536611at2759"/>
<feature type="compositionally biased region" description="Basic and acidic residues" evidence="1">
    <location>
        <begin position="127"/>
        <end position="136"/>
    </location>
</feature>
<proteinExistence type="predicted"/>
<feature type="compositionally biased region" description="Basic and acidic residues" evidence="1">
    <location>
        <begin position="54"/>
        <end position="63"/>
    </location>
</feature>
<keyword evidence="3" id="KW-1185">Reference proteome</keyword>
<feature type="compositionally biased region" description="Polar residues" evidence="1">
    <location>
        <begin position="194"/>
        <end position="204"/>
    </location>
</feature>
<reference evidence="2 3" key="1">
    <citation type="submission" date="2016-07" db="EMBL/GenBank/DDBJ databases">
        <title>Pervasive Adenine N6-methylation of Active Genes in Fungi.</title>
        <authorList>
            <consortium name="DOE Joint Genome Institute"/>
            <person name="Mondo S.J."/>
            <person name="Dannebaum R.O."/>
            <person name="Kuo R.C."/>
            <person name="Labutti K."/>
            <person name="Haridas S."/>
            <person name="Kuo A."/>
            <person name="Salamov A."/>
            <person name="Ahrendt S.R."/>
            <person name="Lipzen A."/>
            <person name="Sullivan W."/>
            <person name="Andreopoulos W.B."/>
            <person name="Clum A."/>
            <person name="Lindquist E."/>
            <person name="Daum C."/>
            <person name="Ramamoorthy G.K."/>
            <person name="Gryganskyi A."/>
            <person name="Culley D."/>
            <person name="Magnuson J.K."/>
            <person name="James T.Y."/>
            <person name="O'Malley M.A."/>
            <person name="Stajich J.E."/>
            <person name="Spatafora J.W."/>
            <person name="Visel A."/>
            <person name="Grigoriev I.V."/>
        </authorList>
    </citation>
    <scope>NUCLEOTIDE SEQUENCE [LARGE SCALE GENOMIC DNA]</scope>
    <source>
        <strain evidence="2 3">62-1032</strain>
    </source>
</reference>
<feature type="compositionally biased region" description="Basic and acidic residues" evidence="1">
    <location>
        <begin position="627"/>
        <end position="654"/>
    </location>
</feature>
<feature type="compositionally biased region" description="Polar residues" evidence="1">
    <location>
        <begin position="236"/>
        <end position="245"/>
    </location>
</feature>
<feature type="region of interest" description="Disordered" evidence="1">
    <location>
        <begin position="488"/>
        <end position="512"/>
    </location>
</feature>
<feature type="region of interest" description="Disordered" evidence="1">
    <location>
        <begin position="1"/>
        <end position="435"/>
    </location>
</feature>
<dbReference type="InParanoid" id="A0A1Y2FZ63"/>
<dbReference type="Proteomes" id="UP000193467">
    <property type="component" value="Unassembled WGS sequence"/>
</dbReference>
<accession>A0A1Y2FZ63</accession>
<feature type="compositionally biased region" description="Polar residues" evidence="1">
    <location>
        <begin position="587"/>
        <end position="599"/>
    </location>
</feature>
<feature type="region of interest" description="Disordered" evidence="1">
    <location>
        <begin position="528"/>
        <end position="654"/>
    </location>
</feature>
<organism evidence="2 3">
    <name type="scientific">Leucosporidium creatinivorum</name>
    <dbReference type="NCBI Taxonomy" id="106004"/>
    <lineage>
        <taxon>Eukaryota</taxon>
        <taxon>Fungi</taxon>
        <taxon>Dikarya</taxon>
        <taxon>Basidiomycota</taxon>
        <taxon>Pucciniomycotina</taxon>
        <taxon>Microbotryomycetes</taxon>
        <taxon>Leucosporidiales</taxon>
        <taxon>Leucosporidium</taxon>
    </lineage>
</organism>
<evidence type="ECO:0000256" key="1">
    <source>
        <dbReference type="SAM" id="MobiDB-lite"/>
    </source>
</evidence>
<evidence type="ECO:0000313" key="3">
    <source>
        <dbReference type="Proteomes" id="UP000193467"/>
    </source>
</evidence>
<feature type="compositionally biased region" description="Basic and acidic residues" evidence="1">
    <location>
        <begin position="261"/>
        <end position="274"/>
    </location>
</feature>
<feature type="compositionally biased region" description="Basic and acidic residues" evidence="1">
    <location>
        <begin position="489"/>
        <end position="512"/>
    </location>
</feature>
<feature type="compositionally biased region" description="Basic and acidic residues" evidence="1">
    <location>
        <begin position="528"/>
        <end position="553"/>
    </location>
</feature>
<name>A0A1Y2FZ63_9BASI</name>
<sequence length="654" mass="71137">MARGAKKAEPAVVPSSQQDELADDPQFAPQLNLPPPKLKRQRTKSTSSNSTKSKVKETADVPQKRKPTPKVTKPSVASSSSKLERPQQPSSDSSSSNLDRFRYKQRPPALEEKDSNAPYKPPRKKSRSNDQKRADRDGDETSEATMSKQAGKRPGREEIVFTMPELDEDGEPIMPSSPAQAASVPIAEAYDEATASSTPSNSSIDLPRGMQTRLRRDSADSPSSPRASPAKLTANAPASSNTFSDTVRAHKSSPTTPKVPRTAEDEQEIARCLEELQGEDFDVMGFEEDLVQEEKADKVTSDPQPMSSRPTSSAPMDVDEAHGTAPELEAGDEDEQMPPSPLASPEPNALEDDAHAPVPPRLNPQAFDHIMEGKEPSTSSSQLQSDANHPNSTPSLAQAHPRRSTAAAPRPPPQDLFAALAANPSPPRPRPTHRLVPLTTAGLSSHLEALVSAHIAEAASCKSRVSSLEKSLKARDEEIGALSAGLKQVKGEREELEREVESGRKEVEGWKGKVDLLREVRRGLLSELRERDERIAELEREKEERERGKRGGEDGNEASAEDDSTRQDPPIVAPPAFVEDTERQQEDPLTSDTNTSDANTEQEQVEQVEPKESEEGAATSEVEKDDEVPRDLDAAAADERTEAVARAEDEEGTK</sequence>
<feature type="compositionally biased region" description="Polar residues" evidence="1">
    <location>
        <begin position="301"/>
        <end position="314"/>
    </location>
</feature>
<feature type="compositionally biased region" description="Low complexity" evidence="1">
    <location>
        <begin position="220"/>
        <end position="230"/>
    </location>
</feature>
<dbReference type="EMBL" id="MCGR01000006">
    <property type="protein sequence ID" value="ORY89364.1"/>
    <property type="molecule type" value="Genomic_DNA"/>
</dbReference>
<comment type="caution">
    <text evidence="2">The sequence shown here is derived from an EMBL/GenBank/DDBJ whole genome shotgun (WGS) entry which is preliminary data.</text>
</comment>
<dbReference type="AlphaFoldDB" id="A0A1Y2FZ63"/>
<protein>
    <submittedName>
        <fullName evidence="2">Uncharacterized protein</fullName>
    </submittedName>
</protein>
<gene>
    <name evidence="2" type="ORF">BCR35DRAFT_350363</name>
</gene>
<feature type="compositionally biased region" description="Polar residues" evidence="1">
    <location>
        <begin position="376"/>
        <end position="396"/>
    </location>
</feature>
<evidence type="ECO:0000313" key="2">
    <source>
        <dbReference type="EMBL" id="ORY89364.1"/>
    </source>
</evidence>
<feature type="compositionally biased region" description="Acidic residues" evidence="1">
    <location>
        <begin position="276"/>
        <end position="291"/>
    </location>
</feature>